<evidence type="ECO:0000313" key="2">
    <source>
        <dbReference type="Proteomes" id="UP000035642"/>
    </source>
</evidence>
<dbReference type="Proteomes" id="UP000035642">
    <property type="component" value="Unassembled WGS sequence"/>
</dbReference>
<reference evidence="2" key="1">
    <citation type="submission" date="2012-09" db="EMBL/GenBank/DDBJ databases">
        <authorList>
            <person name="Martin A.A."/>
        </authorList>
    </citation>
    <scope>NUCLEOTIDE SEQUENCE</scope>
</reference>
<organism evidence="2 3">
    <name type="scientific">Angiostrongylus cantonensis</name>
    <name type="common">Rat lungworm</name>
    <dbReference type="NCBI Taxonomy" id="6313"/>
    <lineage>
        <taxon>Eukaryota</taxon>
        <taxon>Metazoa</taxon>
        <taxon>Ecdysozoa</taxon>
        <taxon>Nematoda</taxon>
        <taxon>Chromadorea</taxon>
        <taxon>Rhabditida</taxon>
        <taxon>Rhabditina</taxon>
        <taxon>Rhabditomorpha</taxon>
        <taxon>Strongyloidea</taxon>
        <taxon>Metastrongylidae</taxon>
        <taxon>Angiostrongylus</taxon>
    </lineage>
</organism>
<dbReference type="WBParaSite" id="ACAC_0000430901-mRNA-1">
    <property type="protein sequence ID" value="ACAC_0000430901-mRNA-1"/>
    <property type="gene ID" value="ACAC_0000430901"/>
</dbReference>
<feature type="compositionally biased region" description="Basic and acidic residues" evidence="1">
    <location>
        <begin position="162"/>
        <end position="176"/>
    </location>
</feature>
<feature type="compositionally biased region" description="Basic and acidic residues" evidence="1">
    <location>
        <begin position="282"/>
        <end position="292"/>
    </location>
</feature>
<keyword evidence="2" id="KW-1185">Reference proteome</keyword>
<name>A0A0K0D2L4_ANGCA</name>
<feature type="region of interest" description="Disordered" evidence="1">
    <location>
        <begin position="1"/>
        <end position="26"/>
    </location>
</feature>
<evidence type="ECO:0000313" key="3">
    <source>
        <dbReference type="WBParaSite" id="ACAC_0000430901-mRNA-1"/>
    </source>
</evidence>
<feature type="compositionally biased region" description="Polar residues" evidence="1">
    <location>
        <begin position="150"/>
        <end position="161"/>
    </location>
</feature>
<feature type="region of interest" description="Disordered" evidence="1">
    <location>
        <begin position="150"/>
        <end position="176"/>
    </location>
</feature>
<dbReference type="AlphaFoldDB" id="A0A0K0D2L4"/>
<dbReference type="STRING" id="6313.A0A0K0D2L4"/>
<accession>A0A0K0D2L4</accession>
<feature type="compositionally biased region" description="Polar residues" evidence="1">
    <location>
        <begin position="295"/>
        <end position="325"/>
    </location>
</feature>
<feature type="region of interest" description="Disordered" evidence="1">
    <location>
        <begin position="282"/>
        <end position="325"/>
    </location>
</feature>
<reference evidence="3" key="2">
    <citation type="submission" date="2017-02" db="UniProtKB">
        <authorList>
            <consortium name="WormBaseParasite"/>
        </authorList>
    </citation>
    <scope>IDENTIFICATION</scope>
</reference>
<protein>
    <submittedName>
        <fullName evidence="3">CCDC66 domain-containing protein</fullName>
    </submittedName>
</protein>
<feature type="compositionally biased region" description="Polar residues" evidence="1">
    <location>
        <begin position="1"/>
        <end position="22"/>
    </location>
</feature>
<evidence type="ECO:0000256" key="1">
    <source>
        <dbReference type="SAM" id="MobiDB-lite"/>
    </source>
</evidence>
<sequence>GSSSAYGNNDATLPRSTSQSQPDVGGKVTIVDEKHYAPMTVPWGYLQPFPISVIPPGTVPIPIQDPSMSVAEGKPKHHVSAAEQLAQMNPTNFCWASMAPNPVPMAIPIPAPVTINGAPVDPCQEPCDSPTFTPPERSHEVYDSSVLTSHDSIPVTTNSNMSKHERDQRRIEAEEAERDRCEEEKIMREREAQIRREEEEQRKHLETEYLREQEKERVRKVLEEALERAKHEAEITRKAKVYKHVLEGADKTPGLERRILGVDPETGDRILQEINQLERHKKLDREAIDKMSPKLNGTGQREKSPNQSRFKLNTSARPRSRQTMSEAEMMSMAGNNGGKTPPRRKQIASAHQFVLADDHLTRRANEFSGYQKASCFVENQLVNSCYLKKEFLQFPGKLRVRVAPW</sequence>
<proteinExistence type="predicted"/>